<feature type="repeat" description="NHL" evidence="7">
    <location>
        <begin position="350"/>
        <end position="387"/>
    </location>
</feature>
<feature type="disulfide bond" evidence="6">
    <location>
        <begin position="67"/>
        <end position="84"/>
    </location>
</feature>
<dbReference type="Proteomes" id="UP000682733">
    <property type="component" value="Unassembled WGS sequence"/>
</dbReference>
<reference evidence="12" key="1">
    <citation type="submission" date="2021-02" db="EMBL/GenBank/DDBJ databases">
        <authorList>
            <person name="Nowell W R."/>
        </authorList>
    </citation>
    <scope>NUCLEOTIDE SEQUENCE</scope>
</reference>
<feature type="disulfide bond" evidence="6">
    <location>
        <begin position="116"/>
        <end position="128"/>
    </location>
</feature>
<keyword evidence="5" id="KW-0106">Calcium</keyword>
<gene>
    <name evidence="11" type="ORF">OVA965_LOCUS11434</name>
    <name evidence="12" type="ORF">TMI583_LOCUS11435</name>
</gene>
<evidence type="ECO:0000313" key="13">
    <source>
        <dbReference type="Proteomes" id="UP000682733"/>
    </source>
</evidence>
<dbReference type="InterPro" id="IPR011042">
    <property type="entry name" value="6-blade_b-propeller_TolB-like"/>
</dbReference>
<dbReference type="GO" id="GO:0004623">
    <property type="term" value="F:phospholipase A2 activity"/>
    <property type="evidence" value="ECO:0007669"/>
    <property type="project" value="InterPro"/>
</dbReference>
<dbReference type="InterPro" id="IPR001258">
    <property type="entry name" value="NHL_repeat"/>
</dbReference>
<comment type="cofactor">
    <cofactor evidence="5">
        <name>Ca(2+)</name>
        <dbReference type="ChEBI" id="CHEBI:29108"/>
    </cofactor>
    <text evidence="5">Binds 1 Ca(2+) ion per subunit.</text>
</comment>
<dbReference type="SUPFAM" id="SSF48619">
    <property type="entry name" value="Phospholipase A2, PLA2"/>
    <property type="match status" value="1"/>
</dbReference>
<comment type="caution">
    <text evidence="12">The sequence shown here is derived from an EMBL/GenBank/DDBJ whole genome shotgun (WGS) entry which is preliminary data.</text>
</comment>
<evidence type="ECO:0000256" key="7">
    <source>
        <dbReference type="PROSITE-ProRule" id="PRU00504"/>
    </source>
</evidence>
<dbReference type="InterPro" id="IPR016090">
    <property type="entry name" value="PLA2-like_dom"/>
</dbReference>
<feature type="repeat" description="NHL" evidence="7">
    <location>
        <begin position="451"/>
        <end position="484"/>
    </location>
</feature>
<dbReference type="Pfam" id="PF00068">
    <property type="entry name" value="Phospholip_A2_1"/>
    <property type="match status" value="1"/>
</dbReference>
<evidence type="ECO:0000256" key="6">
    <source>
        <dbReference type="PIRSR" id="PIRSR601211-3"/>
    </source>
</evidence>
<protein>
    <recommendedName>
        <fullName evidence="10">Phospholipase A2-like central domain-containing protein</fullName>
    </recommendedName>
</protein>
<evidence type="ECO:0000256" key="3">
    <source>
        <dbReference type="ARBA" id="ARBA00022737"/>
    </source>
</evidence>
<feature type="active site" evidence="4">
    <location>
        <position position="87"/>
    </location>
</feature>
<dbReference type="AlphaFoldDB" id="A0A8S2I7K0"/>
<keyword evidence="9" id="KW-1133">Transmembrane helix</keyword>
<evidence type="ECO:0000313" key="12">
    <source>
        <dbReference type="EMBL" id="CAF3712534.1"/>
    </source>
</evidence>
<keyword evidence="5" id="KW-0479">Metal-binding</keyword>
<evidence type="ECO:0000313" key="11">
    <source>
        <dbReference type="EMBL" id="CAF0937029.1"/>
    </source>
</evidence>
<keyword evidence="6" id="KW-1015">Disulfide bond</keyword>
<proteinExistence type="inferred from homology"/>
<feature type="repeat" description="NHL" evidence="7">
    <location>
        <begin position="198"/>
        <end position="237"/>
    </location>
</feature>
<feature type="transmembrane region" description="Helical" evidence="9">
    <location>
        <begin position="12"/>
        <end position="32"/>
    </location>
</feature>
<dbReference type="Gene3D" id="1.20.90.10">
    <property type="entry name" value="Phospholipase A2 domain"/>
    <property type="match status" value="1"/>
</dbReference>
<dbReference type="SUPFAM" id="SSF101898">
    <property type="entry name" value="NHL repeat"/>
    <property type="match status" value="1"/>
</dbReference>
<evidence type="ECO:0000256" key="8">
    <source>
        <dbReference type="RuleBase" id="RU003654"/>
    </source>
</evidence>
<feature type="disulfide bond" evidence="6">
    <location>
        <begin position="100"/>
        <end position="123"/>
    </location>
</feature>
<dbReference type="SMART" id="SM00085">
    <property type="entry name" value="PA2c"/>
    <property type="match status" value="1"/>
</dbReference>
<dbReference type="PRINTS" id="PR00389">
    <property type="entry name" value="PHPHLIPASEA2"/>
</dbReference>
<dbReference type="GO" id="GO:0005509">
    <property type="term" value="F:calcium ion binding"/>
    <property type="evidence" value="ECO:0007669"/>
    <property type="project" value="InterPro"/>
</dbReference>
<feature type="disulfide bond" evidence="6">
    <location>
        <begin position="90"/>
        <end position="130"/>
    </location>
</feature>
<organism evidence="12 13">
    <name type="scientific">Didymodactylos carnosus</name>
    <dbReference type="NCBI Taxonomy" id="1234261"/>
    <lineage>
        <taxon>Eukaryota</taxon>
        <taxon>Metazoa</taxon>
        <taxon>Spiralia</taxon>
        <taxon>Gnathifera</taxon>
        <taxon>Rotifera</taxon>
        <taxon>Eurotatoria</taxon>
        <taxon>Bdelloidea</taxon>
        <taxon>Philodinida</taxon>
        <taxon>Philodinidae</taxon>
        <taxon>Didymodactylos</taxon>
    </lineage>
</organism>
<evidence type="ECO:0000256" key="5">
    <source>
        <dbReference type="PIRSR" id="PIRSR601211-2"/>
    </source>
</evidence>
<feature type="binding site" evidence="5">
    <location>
        <position position="68"/>
    </location>
    <ligand>
        <name>Ca(2+)</name>
        <dbReference type="ChEBI" id="CHEBI:29108"/>
    </ligand>
</feature>
<dbReference type="Gene3D" id="2.120.10.30">
    <property type="entry name" value="TolB, C-terminal domain"/>
    <property type="match status" value="2"/>
</dbReference>
<evidence type="ECO:0000256" key="9">
    <source>
        <dbReference type="SAM" id="Phobius"/>
    </source>
</evidence>
<feature type="repeat" description="NHL" evidence="7">
    <location>
        <begin position="250"/>
        <end position="287"/>
    </location>
</feature>
<keyword evidence="9" id="KW-0472">Membrane</keyword>
<dbReference type="InterPro" id="IPR050952">
    <property type="entry name" value="TRIM-NHL_E3_ligases"/>
</dbReference>
<name>A0A8S2I7K0_9BILA</name>
<dbReference type="CDD" id="cd05819">
    <property type="entry name" value="NHL"/>
    <property type="match status" value="1"/>
</dbReference>
<dbReference type="Pfam" id="PF01436">
    <property type="entry name" value="NHL"/>
    <property type="match status" value="4"/>
</dbReference>
<dbReference type="GO" id="GO:0005576">
    <property type="term" value="C:extracellular region"/>
    <property type="evidence" value="ECO:0007669"/>
    <property type="project" value="UniProtKB-SubCell"/>
</dbReference>
<dbReference type="GO" id="GO:0006644">
    <property type="term" value="P:phospholipid metabolic process"/>
    <property type="evidence" value="ECO:0007669"/>
    <property type="project" value="InterPro"/>
</dbReference>
<evidence type="ECO:0000259" key="10">
    <source>
        <dbReference type="SMART" id="SM00085"/>
    </source>
</evidence>
<evidence type="ECO:0000256" key="4">
    <source>
        <dbReference type="PIRSR" id="PIRSR601211-1"/>
    </source>
</evidence>
<dbReference type="PANTHER" id="PTHR24104:SF25">
    <property type="entry name" value="PROTEIN LIN-41"/>
    <property type="match status" value="1"/>
</dbReference>
<evidence type="ECO:0000256" key="2">
    <source>
        <dbReference type="ARBA" id="ARBA00022525"/>
    </source>
</evidence>
<dbReference type="EMBL" id="CAJOBA010004419">
    <property type="protein sequence ID" value="CAF3712534.1"/>
    <property type="molecule type" value="Genomic_DNA"/>
</dbReference>
<dbReference type="PANTHER" id="PTHR24104">
    <property type="entry name" value="E3 UBIQUITIN-PROTEIN LIGASE NHLRC1-RELATED"/>
    <property type="match status" value="1"/>
</dbReference>
<dbReference type="Gene3D" id="2.40.10.500">
    <property type="match status" value="1"/>
</dbReference>
<feature type="domain" description="Phospholipase A2-like central" evidence="10">
    <location>
        <begin position="41"/>
        <end position="158"/>
    </location>
</feature>
<dbReference type="GO" id="GO:0016042">
    <property type="term" value="P:lipid catabolic process"/>
    <property type="evidence" value="ECO:0007669"/>
    <property type="project" value="InterPro"/>
</dbReference>
<comment type="subcellular location">
    <subcellularLocation>
        <location evidence="1">Secreted</location>
    </subcellularLocation>
</comment>
<dbReference type="InterPro" id="IPR001211">
    <property type="entry name" value="PLA2"/>
</dbReference>
<feature type="disulfide bond" evidence="6">
    <location>
        <begin position="83"/>
        <end position="137"/>
    </location>
</feature>
<evidence type="ECO:0000256" key="1">
    <source>
        <dbReference type="ARBA" id="ARBA00004613"/>
    </source>
</evidence>
<comment type="similarity">
    <text evidence="8">Belongs to the phospholipase A2 family.</text>
</comment>
<sequence>MEHYIHPDALVWSALLTNTMIKIILLFAITMAKSLPYKTRDIFQSSSMIYYMTNRLPQDYDNYGCWCGENKASVKYVDKTDLCCLIHYECYNEVNRTYLCDLTTYSAKFNSGTVTCIDDYETCAYDTCMCDKRAAECFKRHLLTYNNNFKHMSEEYCQTTGTPTPVATLTTTTIIQSSTETIVDKWNPIASTIAGGNSKGSNANQLDDPWGIFVNNENNTLYVADSWNERVQKFQVNSINGITFAGGNGYGQSANQFKYPTSIYVDSHENIYIADRDNYRIQKWTKGAKNGTTVAGGNGEGSQDNQFNKCFGMYMDNDDNIYVSDEGNHRIMKWTPNSKYGIIVAGGNGYGSANNQLNEPMGIYVDKYGDIYISDSLNNRIQKWSKNAKSGVTVAGGHGKGSNDNQLANPSSVIVDDYGNIYISDTRNHRIQKWAPNATNGTTIAGGHGDGNSAQQLAYPSGIALDANGNLYVADNENNRIQKFVKI</sequence>
<keyword evidence="3" id="KW-0677">Repeat</keyword>
<feature type="active site" evidence="4">
    <location>
        <position position="131"/>
    </location>
</feature>
<dbReference type="GO" id="GO:0050482">
    <property type="term" value="P:arachidonate secretion"/>
    <property type="evidence" value="ECO:0007669"/>
    <property type="project" value="InterPro"/>
</dbReference>
<feature type="repeat" description="NHL" evidence="7">
    <location>
        <begin position="398"/>
        <end position="437"/>
    </location>
</feature>
<keyword evidence="2" id="KW-0964">Secreted</keyword>
<dbReference type="GO" id="GO:0008270">
    <property type="term" value="F:zinc ion binding"/>
    <property type="evidence" value="ECO:0007669"/>
    <property type="project" value="UniProtKB-KW"/>
</dbReference>
<dbReference type="Proteomes" id="UP000677228">
    <property type="component" value="Unassembled WGS sequence"/>
</dbReference>
<dbReference type="EMBL" id="CAJNOK010004415">
    <property type="protein sequence ID" value="CAF0937029.1"/>
    <property type="molecule type" value="Genomic_DNA"/>
</dbReference>
<dbReference type="CDD" id="cd00125">
    <property type="entry name" value="PLA2c"/>
    <property type="match status" value="1"/>
</dbReference>
<dbReference type="PROSITE" id="PS51125">
    <property type="entry name" value="NHL"/>
    <property type="match status" value="5"/>
</dbReference>
<accession>A0A8S2I7K0</accession>
<keyword evidence="9" id="KW-0812">Transmembrane</keyword>
<dbReference type="InterPro" id="IPR036444">
    <property type="entry name" value="PLipase_A2_dom_sf"/>
</dbReference>